<gene>
    <name evidence="8" type="primary">PDA6-1</name>
    <name evidence="8" type="ORF">C8034_v010995</name>
</gene>
<evidence type="ECO:0000313" key="9">
    <source>
        <dbReference type="Proteomes" id="UP000295604"/>
    </source>
</evidence>
<keyword evidence="7" id="KW-1133">Transmembrane helix</keyword>
<dbReference type="InterPro" id="IPR002401">
    <property type="entry name" value="Cyt_P450_E_grp-I"/>
</dbReference>
<dbReference type="SUPFAM" id="SSF48264">
    <property type="entry name" value="Cytochrome P450"/>
    <property type="match status" value="1"/>
</dbReference>
<feature type="binding site" description="axial binding residue" evidence="5">
    <location>
        <position position="453"/>
    </location>
    <ligand>
        <name>heme</name>
        <dbReference type="ChEBI" id="CHEBI:30413"/>
    </ligand>
    <ligandPart>
        <name>Fe</name>
        <dbReference type="ChEBI" id="CHEBI:18248"/>
    </ligandPart>
</feature>
<keyword evidence="8" id="KW-0808">Transferase</keyword>
<reference evidence="8 9" key="1">
    <citation type="submission" date="2018-11" db="EMBL/GenBank/DDBJ databases">
        <title>Genome sequence and assembly of Colletotrichum sidae.</title>
        <authorList>
            <person name="Gan P."/>
            <person name="Shirasu K."/>
        </authorList>
    </citation>
    <scope>NUCLEOTIDE SEQUENCE [LARGE SCALE GENOMIC DNA]</scope>
    <source>
        <strain evidence="8 9">CBS 518.97</strain>
    </source>
</reference>
<dbReference type="PRINTS" id="PR00385">
    <property type="entry name" value="P450"/>
</dbReference>
<dbReference type="InterPro" id="IPR036396">
    <property type="entry name" value="Cyt_P450_sf"/>
</dbReference>
<dbReference type="Proteomes" id="UP000295604">
    <property type="component" value="Unassembled WGS sequence"/>
</dbReference>
<keyword evidence="6" id="KW-0560">Oxidoreductase</keyword>
<keyword evidence="6" id="KW-0503">Monooxygenase</keyword>
<dbReference type="FunFam" id="1.10.630.10:FF:000050">
    <property type="entry name" value="Cytochrome P450 monooxygenase"/>
    <property type="match status" value="1"/>
</dbReference>
<keyword evidence="2 5" id="KW-0349">Heme</keyword>
<dbReference type="PANTHER" id="PTHR24305:SF190">
    <property type="entry name" value="P450, PUTATIVE (EUROFUNG)-RELATED"/>
    <property type="match status" value="1"/>
</dbReference>
<keyword evidence="3 5" id="KW-0479">Metal-binding</keyword>
<comment type="cofactor">
    <cofactor evidence="1 5">
        <name>heme</name>
        <dbReference type="ChEBI" id="CHEBI:30413"/>
    </cofactor>
</comment>
<evidence type="ECO:0000313" key="8">
    <source>
        <dbReference type="EMBL" id="TEA18289.1"/>
    </source>
</evidence>
<dbReference type="GO" id="GO:0004497">
    <property type="term" value="F:monooxygenase activity"/>
    <property type="evidence" value="ECO:0007669"/>
    <property type="project" value="UniProtKB-KW"/>
</dbReference>
<dbReference type="InterPro" id="IPR050121">
    <property type="entry name" value="Cytochrome_P450_monoxygenase"/>
</dbReference>
<dbReference type="GO" id="GO:0016705">
    <property type="term" value="F:oxidoreductase activity, acting on paired donors, with incorporation or reduction of molecular oxygen"/>
    <property type="evidence" value="ECO:0007669"/>
    <property type="project" value="InterPro"/>
</dbReference>
<proteinExistence type="inferred from homology"/>
<comment type="caution">
    <text evidence="8">The sequence shown here is derived from an EMBL/GenBank/DDBJ whole genome shotgun (WGS) entry which is preliminary data.</text>
</comment>
<evidence type="ECO:0000256" key="7">
    <source>
        <dbReference type="SAM" id="Phobius"/>
    </source>
</evidence>
<dbReference type="CDD" id="cd11060">
    <property type="entry name" value="CYP57A1-like"/>
    <property type="match status" value="1"/>
</dbReference>
<evidence type="ECO:0000256" key="2">
    <source>
        <dbReference type="ARBA" id="ARBA00022617"/>
    </source>
</evidence>
<protein>
    <submittedName>
        <fullName evidence="8">Pisatin demethylase</fullName>
    </submittedName>
</protein>
<dbReference type="PRINTS" id="PR00463">
    <property type="entry name" value="EP450I"/>
</dbReference>
<dbReference type="Gene3D" id="1.10.630.10">
    <property type="entry name" value="Cytochrome P450"/>
    <property type="match status" value="1"/>
</dbReference>
<dbReference type="EMBL" id="QAPF01000068">
    <property type="protein sequence ID" value="TEA18289.1"/>
    <property type="molecule type" value="Genomic_DNA"/>
</dbReference>
<dbReference type="Pfam" id="PF00067">
    <property type="entry name" value="p450"/>
    <property type="match status" value="1"/>
</dbReference>
<keyword evidence="9" id="KW-1185">Reference proteome</keyword>
<keyword evidence="7" id="KW-0812">Transmembrane</keyword>
<evidence type="ECO:0000256" key="5">
    <source>
        <dbReference type="PIRSR" id="PIRSR602401-1"/>
    </source>
</evidence>
<keyword evidence="7" id="KW-0472">Membrane</keyword>
<evidence type="ECO:0000256" key="6">
    <source>
        <dbReference type="RuleBase" id="RU000461"/>
    </source>
</evidence>
<dbReference type="PANTHER" id="PTHR24305">
    <property type="entry name" value="CYTOCHROME P450"/>
    <property type="match status" value="1"/>
</dbReference>
<dbReference type="GO" id="GO:0020037">
    <property type="term" value="F:heme binding"/>
    <property type="evidence" value="ECO:0007669"/>
    <property type="project" value="InterPro"/>
</dbReference>
<dbReference type="PROSITE" id="PS00086">
    <property type="entry name" value="CYTOCHROME_P450"/>
    <property type="match status" value="1"/>
</dbReference>
<dbReference type="AlphaFoldDB" id="A0A4R8TKU0"/>
<organism evidence="8 9">
    <name type="scientific">Colletotrichum sidae</name>
    <dbReference type="NCBI Taxonomy" id="1347389"/>
    <lineage>
        <taxon>Eukaryota</taxon>
        <taxon>Fungi</taxon>
        <taxon>Dikarya</taxon>
        <taxon>Ascomycota</taxon>
        <taxon>Pezizomycotina</taxon>
        <taxon>Sordariomycetes</taxon>
        <taxon>Hypocreomycetidae</taxon>
        <taxon>Glomerellales</taxon>
        <taxon>Glomerellaceae</taxon>
        <taxon>Colletotrichum</taxon>
        <taxon>Colletotrichum orbiculare species complex</taxon>
    </lineage>
</organism>
<evidence type="ECO:0000256" key="1">
    <source>
        <dbReference type="ARBA" id="ARBA00001971"/>
    </source>
</evidence>
<feature type="transmembrane region" description="Helical" evidence="7">
    <location>
        <begin position="6"/>
        <end position="23"/>
    </location>
</feature>
<dbReference type="InterPro" id="IPR017972">
    <property type="entry name" value="Cyt_P450_CS"/>
</dbReference>
<dbReference type="GO" id="GO:0008168">
    <property type="term" value="F:methyltransferase activity"/>
    <property type="evidence" value="ECO:0007669"/>
    <property type="project" value="UniProtKB-KW"/>
</dbReference>
<name>A0A4R8TKU0_9PEZI</name>
<evidence type="ECO:0000256" key="4">
    <source>
        <dbReference type="ARBA" id="ARBA00023004"/>
    </source>
</evidence>
<sequence>MKTEAILPLAAISAVGYLFYTFIQWLRSPLRSVPGPYWARFTNAWYLFTLRKGDFEATNLSLHKKYGPIVRYGPNRYSFDNPEASKTIYGHGTQFVKSDWYSTFEPKPSQPNLFSDRVIQHHAHNRRFYTNAYAMSSLIHYEPYLDECGEIFSQRLQEFAQAGASFNMSHWFQCFAFDAIAYATYDKRLGFLDAGDDIGGTIKAIEFILDYSGQTGIYPFIHRYIIPILAKITPSNGKKGTNYMLEWTQQRIDDERNSPKSIINFESEKEGSTKGETFLAKFFAKHAEMPDAFTNFHILNGCSTNMVAGSDTTGISLSATLYHLLRNPDCFTRLRAEIDEFDRRGELSANPTFSEGQKMPYFQAVIKEALRLHPAVGLPLERVVPKGGATISGRFFPEGTIVGVNAWVQHKNKVIFGEDAEEFRPERWLTEDEGRLSAMNRNWMPFGLGSRTCIGKNVSILEMTKLIPRIVRDFDFQLEGNAAVPQKSWKTYNMWFVKPQDFYVTVKPRQSKA</sequence>
<dbReference type="InterPro" id="IPR001128">
    <property type="entry name" value="Cyt_P450"/>
</dbReference>
<keyword evidence="8" id="KW-0489">Methyltransferase</keyword>
<dbReference type="GO" id="GO:0005506">
    <property type="term" value="F:iron ion binding"/>
    <property type="evidence" value="ECO:0007669"/>
    <property type="project" value="InterPro"/>
</dbReference>
<keyword evidence="4 5" id="KW-0408">Iron</keyword>
<dbReference type="GO" id="GO:0032259">
    <property type="term" value="P:methylation"/>
    <property type="evidence" value="ECO:0007669"/>
    <property type="project" value="UniProtKB-KW"/>
</dbReference>
<evidence type="ECO:0000256" key="3">
    <source>
        <dbReference type="ARBA" id="ARBA00022723"/>
    </source>
</evidence>
<comment type="similarity">
    <text evidence="6">Belongs to the cytochrome P450 family.</text>
</comment>
<accession>A0A4R8TKU0</accession>